<dbReference type="KEGG" id="eli:ELI_09335"/>
<dbReference type="Proteomes" id="UP000008808">
    <property type="component" value="Chromosome"/>
</dbReference>
<proteinExistence type="predicted"/>
<keyword evidence="2" id="KW-1185">Reference proteome</keyword>
<sequence>MPLPAPRLDPRTYRDLVDEMIARIPVHTPEWTNFGNADPGITLLQLYAHITESMIYRANQVPDLNRAKFLQLLGIGLEPAREARGLVAFANERGPLTEAHIAAGTELLAQKIPYRTGLLIDALPIAARIYRKVPLRNPDADTRAYYELLYASYGREMPPELSLYEATEIAGNAPFGFDGTVDNALWIALVGRSDDRDAAASDPWAAVRDALAGRTLSLGIVPSQLREDHILPISLGSNAVDFLDFALPAVADGIAFDADDRPIAGYRDIEAQADFDPTRQSGVVQLQLPSDPAAIATWSDLDPLEGGVGDLPPQIEDGALAERIVTWIKVSANSSADFSFDWMGVNAAPVRQFVRVSSERLTDGDGRPSQIRQLGRAPVVAGSVSIMSVHNNTRRDWSEIDDLSAAGAEVTGYGAPMQDSPVDVFTIDAEAGEVRFGDGANGRRPRDGETIYASYDYSEGAKGNVGAGALKEGVNVPAGIKATNPVPTWGGSDAESIEDGEKQVRRMLQHRDRLVTAEDFRSIAWRAPGIALGRVDVIPAAHPSVIPVTPDTAPGAVTLMVVPGSDPAHPDAPRPDGRFLDTLCRYLEPRRLVTTEIALHGPKYVGLWVSVGIKVAGGHSITETVEAVKARLKSYLSPLPHPQLRGAALMPQLYGPDVDPALRGWPRNRPVHAATLLAEAARAPGVESVSEVLLARNTGQAVADVALQGLELPEILGIAVSVGAASPIDGLRGTGSGGEDSDGDSTSLLPVPIVAETC</sequence>
<reference evidence="2" key="1">
    <citation type="journal article" date="2009" name="J. Bacteriol.">
        <title>Complete genome sequence of Erythrobacter litoralis HTCC2594.</title>
        <authorList>
            <person name="Oh H.M."/>
            <person name="Giovannoni S.J."/>
            <person name="Ferriera S."/>
            <person name="Johnson J."/>
            <person name="Cho J.C."/>
        </authorList>
    </citation>
    <scope>NUCLEOTIDE SEQUENCE [LARGE SCALE GENOMIC DNA]</scope>
    <source>
        <strain evidence="2">HTCC2594</strain>
    </source>
</reference>
<dbReference type="AlphaFoldDB" id="Q2N8N2"/>
<dbReference type="EMBL" id="CP000157">
    <property type="protein sequence ID" value="ABC63959.1"/>
    <property type="molecule type" value="Genomic_DNA"/>
</dbReference>
<dbReference type="eggNOG" id="COG3299">
    <property type="taxonomic scope" value="Bacteria"/>
</dbReference>
<name>Q2N8N2_ERYLH</name>
<gene>
    <name evidence="1" type="ordered locus">ELI_09335</name>
</gene>
<dbReference type="OrthoDB" id="9027184at2"/>
<protein>
    <submittedName>
        <fullName evidence="1">Uncharacterized protein</fullName>
    </submittedName>
</protein>
<dbReference type="RefSeq" id="WP_011414787.1">
    <property type="nucleotide sequence ID" value="NC_007722.1"/>
</dbReference>
<dbReference type="STRING" id="314225.ELI_09335"/>
<evidence type="ECO:0000313" key="2">
    <source>
        <dbReference type="Proteomes" id="UP000008808"/>
    </source>
</evidence>
<accession>Q2N8N2</accession>
<organism evidence="1 2">
    <name type="scientific">Erythrobacter litoralis (strain HTCC2594)</name>
    <dbReference type="NCBI Taxonomy" id="314225"/>
    <lineage>
        <taxon>Bacteria</taxon>
        <taxon>Pseudomonadati</taxon>
        <taxon>Pseudomonadota</taxon>
        <taxon>Alphaproteobacteria</taxon>
        <taxon>Sphingomonadales</taxon>
        <taxon>Erythrobacteraceae</taxon>
        <taxon>Erythrobacter/Porphyrobacter group</taxon>
        <taxon>Erythrobacter</taxon>
    </lineage>
</organism>
<evidence type="ECO:0000313" key="1">
    <source>
        <dbReference type="EMBL" id="ABC63959.1"/>
    </source>
</evidence>
<dbReference type="HOGENOM" id="CLU_024495_0_0_5"/>